<evidence type="ECO:0000313" key="5">
    <source>
        <dbReference type="Proteomes" id="UP000683360"/>
    </source>
</evidence>
<dbReference type="CDD" id="cd22827">
    <property type="entry name" value="Gal_Rha_Lectin_SUL-I-like"/>
    <property type="match status" value="1"/>
</dbReference>
<gene>
    <name evidence="4" type="ORF">MEDL_23343</name>
</gene>
<sequence length="432" mass="48004">MKGTMLYPSGCVVCCCFLCFNRQVSGQNTVNTVLNYILCEDAKSPALTCSTTQIIIIEDAIYGRTDSIVCPHPSVRSSVSYSCKRTDTSRVASNCDYNQECLVESSNAFGDPCPGTYKYLNVTYRCVEARIIEVKILNATVLGKNKTKDRRRTNLNYILCEGAKSPTLTCSTTQIIIIEDAIYGRTDSIVCPHPSVRSSVSYSCKRTDTSRVASNCDYNQECLVESSNAFGDPCPGTYKYLNVTYRCVEGMTTNYINQSTSSPTKMGSNKSISGLVAGIVIAVGFIALIIVIIILRRFSLSCFARKVPAENEVDEQDYTGEQNVAYINPNATAIQVDNNYYATLGNETDGHNYRELGNSSQSEIEYHTNEPHSYMTVYDSCDQNRQSALTNATYEEFQQKENGSTKIIRKNGDKHYDYAEFARNIITQDDSS</sequence>
<dbReference type="InterPro" id="IPR043159">
    <property type="entry name" value="Lectin_gal-bd_sf"/>
</dbReference>
<evidence type="ECO:0000256" key="2">
    <source>
        <dbReference type="SAM" id="SignalP"/>
    </source>
</evidence>
<reference evidence="4" key="1">
    <citation type="submission" date="2021-03" db="EMBL/GenBank/DDBJ databases">
        <authorList>
            <person name="Bekaert M."/>
        </authorList>
    </citation>
    <scope>NUCLEOTIDE SEQUENCE</scope>
</reference>
<keyword evidence="2" id="KW-0732">Signal</keyword>
<accession>A0A8S3RIP1</accession>
<dbReference type="GO" id="GO:0030246">
    <property type="term" value="F:carbohydrate binding"/>
    <property type="evidence" value="ECO:0007669"/>
    <property type="project" value="InterPro"/>
</dbReference>
<name>A0A8S3RIP1_MYTED</name>
<protein>
    <recommendedName>
        <fullName evidence="3">SUEL-type lectin domain-containing protein</fullName>
    </recommendedName>
</protein>
<dbReference type="Gene3D" id="2.60.120.740">
    <property type="match status" value="2"/>
</dbReference>
<dbReference type="PANTHER" id="PTHR46780">
    <property type="entry name" value="PROTEIN EVA-1"/>
    <property type="match status" value="1"/>
</dbReference>
<evidence type="ECO:0000313" key="4">
    <source>
        <dbReference type="EMBL" id="CAG2209247.1"/>
    </source>
</evidence>
<dbReference type="PROSITE" id="PS50228">
    <property type="entry name" value="SUEL_LECTIN"/>
    <property type="match status" value="2"/>
</dbReference>
<dbReference type="Proteomes" id="UP000683360">
    <property type="component" value="Unassembled WGS sequence"/>
</dbReference>
<dbReference type="AlphaFoldDB" id="A0A8S3RIP1"/>
<evidence type="ECO:0000256" key="1">
    <source>
        <dbReference type="SAM" id="Phobius"/>
    </source>
</evidence>
<feature type="domain" description="SUEL-type lectin" evidence="3">
    <location>
        <begin position="47"/>
        <end position="127"/>
    </location>
</feature>
<dbReference type="EMBL" id="CAJPWZ010001142">
    <property type="protein sequence ID" value="CAG2209247.1"/>
    <property type="molecule type" value="Genomic_DNA"/>
</dbReference>
<feature type="chain" id="PRO_5035864649" description="SUEL-type lectin domain-containing protein" evidence="2">
    <location>
        <begin position="27"/>
        <end position="432"/>
    </location>
</feature>
<dbReference type="Pfam" id="PF02140">
    <property type="entry name" value="SUEL_Lectin"/>
    <property type="match status" value="2"/>
</dbReference>
<feature type="domain" description="SUEL-type lectin" evidence="3">
    <location>
        <begin position="167"/>
        <end position="248"/>
    </location>
</feature>
<evidence type="ECO:0000259" key="3">
    <source>
        <dbReference type="PROSITE" id="PS50228"/>
    </source>
</evidence>
<dbReference type="OrthoDB" id="6120134at2759"/>
<feature type="transmembrane region" description="Helical" evidence="1">
    <location>
        <begin position="272"/>
        <end position="295"/>
    </location>
</feature>
<organism evidence="4 5">
    <name type="scientific">Mytilus edulis</name>
    <name type="common">Blue mussel</name>
    <dbReference type="NCBI Taxonomy" id="6550"/>
    <lineage>
        <taxon>Eukaryota</taxon>
        <taxon>Metazoa</taxon>
        <taxon>Spiralia</taxon>
        <taxon>Lophotrochozoa</taxon>
        <taxon>Mollusca</taxon>
        <taxon>Bivalvia</taxon>
        <taxon>Autobranchia</taxon>
        <taxon>Pteriomorphia</taxon>
        <taxon>Mytilida</taxon>
        <taxon>Mytiloidea</taxon>
        <taxon>Mytilidae</taxon>
        <taxon>Mytilinae</taxon>
        <taxon>Mytilus</taxon>
    </lineage>
</organism>
<keyword evidence="1" id="KW-1133">Transmembrane helix</keyword>
<proteinExistence type="predicted"/>
<keyword evidence="1" id="KW-0472">Membrane</keyword>
<feature type="signal peptide" evidence="2">
    <location>
        <begin position="1"/>
        <end position="26"/>
    </location>
</feature>
<keyword evidence="1" id="KW-0812">Transmembrane</keyword>
<keyword evidence="5" id="KW-1185">Reference proteome</keyword>
<comment type="caution">
    <text evidence="4">The sequence shown here is derived from an EMBL/GenBank/DDBJ whole genome shotgun (WGS) entry which is preliminary data.</text>
</comment>
<dbReference type="InterPro" id="IPR000922">
    <property type="entry name" value="Lectin_gal-bd_dom"/>
</dbReference>